<protein>
    <submittedName>
        <fullName evidence="1">Uncharacterized protein</fullName>
    </submittedName>
</protein>
<dbReference type="AlphaFoldDB" id="A0A0L0F1J6"/>
<evidence type="ECO:0000313" key="2">
    <source>
        <dbReference type="Proteomes" id="UP000054560"/>
    </source>
</evidence>
<name>A0A0L0F1J6_9EUKA</name>
<evidence type="ECO:0000313" key="1">
    <source>
        <dbReference type="EMBL" id="KNC70580.1"/>
    </source>
</evidence>
<feature type="non-terminal residue" evidence="1">
    <location>
        <position position="79"/>
    </location>
</feature>
<sequence length="79" mass="8623">MLSDWLVVYPRLYTGVWPKIGKGEKANATAAYAIAKVKDQDDNPSKLAASAAEYMLAMQKRSSGLSQALYEGCGLRPEK</sequence>
<dbReference type="RefSeq" id="XP_014144482.1">
    <property type="nucleotide sequence ID" value="XM_014289007.1"/>
</dbReference>
<proteinExistence type="predicted"/>
<dbReference type="GeneID" id="25917394"/>
<organism evidence="1 2">
    <name type="scientific">Sphaeroforma arctica JP610</name>
    <dbReference type="NCBI Taxonomy" id="667725"/>
    <lineage>
        <taxon>Eukaryota</taxon>
        <taxon>Ichthyosporea</taxon>
        <taxon>Ichthyophonida</taxon>
        <taxon>Sphaeroforma</taxon>
    </lineage>
</organism>
<reference evidence="1 2" key="1">
    <citation type="submission" date="2011-02" db="EMBL/GenBank/DDBJ databases">
        <title>The Genome Sequence of Sphaeroforma arctica JP610.</title>
        <authorList>
            <consortium name="The Broad Institute Genome Sequencing Platform"/>
            <person name="Russ C."/>
            <person name="Cuomo C."/>
            <person name="Young S.K."/>
            <person name="Zeng Q."/>
            <person name="Gargeya S."/>
            <person name="Alvarado L."/>
            <person name="Berlin A."/>
            <person name="Chapman S.B."/>
            <person name="Chen Z."/>
            <person name="Freedman E."/>
            <person name="Gellesch M."/>
            <person name="Goldberg J."/>
            <person name="Griggs A."/>
            <person name="Gujja S."/>
            <person name="Heilman E."/>
            <person name="Heiman D."/>
            <person name="Howarth C."/>
            <person name="Mehta T."/>
            <person name="Neiman D."/>
            <person name="Pearson M."/>
            <person name="Roberts A."/>
            <person name="Saif S."/>
            <person name="Shea T."/>
            <person name="Shenoy N."/>
            <person name="Sisk P."/>
            <person name="Stolte C."/>
            <person name="Sykes S."/>
            <person name="White J."/>
            <person name="Yandava C."/>
            <person name="Burger G."/>
            <person name="Gray M.W."/>
            <person name="Holland P.W.H."/>
            <person name="King N."/>
            <person name="Lang F.B.F."/>
            <person name="Roger A.J."/>
            <person name="Ruiz-Trillo I."/>
            <person name="Haas B."/>
            <person name="Nusbaum C."/>
            <person name="Birren B."/>
        </authorList>
    </citation>
    <scope>NUCLEOTIDE SEQUENCE [LARGE SCALE GENOMIC DNA]</scope>
    <source>
        <strain evidence="1 2">JP610</strain>
    </source>
</reference>
<keyword evidence="2" id="KW-1185">Reference proteome</keyword>
<dbReference type="Proteomes" id="UP000054560">
    <property type="component" value="Unassembled WGS sequence"/>
</dbReference>
<gene>
    <name evidence="1" type="ORF">SARC_16890</name>
</gene>
<accession>A0A0L0F1J6</accession>
<dbReference type="EMBL" id="KQ250747">
    <property type="protein sequence ID" value="KNC70580.1"/>
    <property type="molecule type" value="Genomic_DNA"/>
</dbReference>